<keyword evidence="1" id="KW-1133">Transmembrane helix</keyword>
<organism evidence="2 3">
    <name type="scientific">Paenibacillus azoreducens</name>
    <dbReference type="NCBI Taxonomy" id="116718"/>
    <lineage>
        <taxon>Bacteria</taxon>
        <taxon>Bacillati</taxon>
        <taxon>Bacillota</taxon>
        <taxon>Bacilli</taxon>
        <taxon>Bacillales</taxon>
        <taxon>Paenibacillaceae</taxon>
        <taxon>Paenibacillus</taxon>
    </lineage>
</organism>
<evidence type="ECO:0008006" key="4">
    <source>
        <dbReference type="Google" id="ProtNLM"/>
    </source>
</evidence>
<dbReference type="AlphaFoldDB" id="A0A919YA96"/>
<protein>
    <recommendedName>
        <fullName evidence="4">DUF4179 domain-containing protein</fullName>
    </recommendedName>
</protein>
<name>A0A919YA96_9BACL</name>
<comment type="caution">
    <text evidence="2">The sequence shown here is derived from an EMBL/GenBank/DDBJ whole genome shotgun (WGS) entry which is preliminary data.</text>
</comment>
<evidence type="ECO:0000313" key="3">
    <source>
        <dbReference type="Proteomes" id="UP000682811"/>
    </source>
</evidence>
<accession>A0A919YA96</accession>
<gene>
    <name evidence="2" type="ORF">J34TS1_26210</name>
</gene>
<dbReference type="Proteomes" id="UP000682811">
    <property type="component" value="Unassembled WGS sequence"/>
</dbReference>
<proteinExistence type="predicted"/>
<dbReference type="RefSeq" id="WP_212978620.1">
    <property type="nucleotide sequence ID" value="NZ_AP025343.1"/>
</dbReference>
<dbReference type="EMBL" id="BORT01000010">
    <property type="protein sequence ID" value="GIO47856.1"/>
    <property type="molecule type" value="Genomic_DNA"/>
</dbReference>
<reference evidence="2 3" key="1">
    <citation type="submission" date="2021-03" db="EMBL/GenBank/DDBJ databases">
        <title>Antimicrobial resistance genes in bacteria isolated from Japanese honey, and their potential for conferring macrolide and lincosamide resistance in the American foulbrood pathogen Paenibacillus larvae.</title>
        <authorList>
            <person name="Okamoto M."/>
            <person name="Kumagai M."/>
            <person name="Kanamori H."/>
            <person name="Takamatsu D."/>
        </authorList>
    </citation>
    <scope>NUCLEOTIDE SEQUENCE [LARGE SCALE GENOMIC DNA]</scope>
    <source>
        <strain evidence="2 3">J34TS1</strain>
    </source>
</reference>
<evidence type="ECO:0000313" key="2">
    <source>
        <dbReference type="EMBL" id="GIO47856.1"/>
    </source>
</evidence>
<evidence type="ECO:0000256" key="1">
    <source>
        <dbReference type="SAM" id="Phobius"/>
    </source>
</evidence>
<keyword evidence="1" id="KW-0812">Transmembrane</keyword>
<sequence length="555" mass="62289">MSRFYENEIKENIPTPPRPDYDEMWLWIDGEAAKRRAAGVVQAAPPARSRKKFIPAAIVFSCFMVAAVPVFAGVTFDWGKLYGGQSVTNALNNGLGQRYDLDVASKGVTMSLKGVVTDGEKMKLLVAVDTALKPDEYDAVEFDHVVIKEDNGKEQPVNGYLSYDEKSGKLLGIYETKDTLKNSEKNYTLEAGNLVYLKNKDVVLKEALKGGRTVSTGETLYSSIDIKSVTESKKGLAVRYNVTTTNEKDGGHYDPHLTVMSNGKQSRGATTQLPPEGAGVLMEQLFGNMTEKEWDAAEVRFNYMKETERIAGKWSFHFKADGKKASEALYSQPLQTSSEFKDKAAMSLERLTVTPLEIIVNIKEIETATNGTLNAKFATVSYNDVRLKIGDQEIKGSFWIKGDSPDNYENVFSFQSPEWYKDWSKVPMKLILREPVVHARDTTANWLKLNQPTAEKQSVDMDMNPFKIHFTYYMDGKDLVVESDSDSENFKGISQTMIRVDGEGLYPKPSSRGPNAPVKNIERYPDFNMKESLEINPGFYQYYDSARAVEITLQQ</sequence>
<keyword evidence="3" id="KW-1185">Reference proteome</keyword>
<keyword evidence="1" id="KW-0472">Membrane</keyword>
<feature type="transmembrane region" description="Helical" evidence="1">
    <location>
        <begin position="53"/>
        <end position="76"/>
    </location>
</feature>